<dbReference type="PROSITE" id="PS51916">
    <property type="entry name" value="DEUBAD"/>
    <property type="match status" value="1"/>
</dbReference>
<dbReference type="EMBL" id="GGYP01005602">
    <property type="protein sequence ID" value="MDE50373.1"/>
    <property type="molecule type" value="Transcribed_RNA"/>
</dbReference>
<evidence type="ECO:0000256" key="4">
    <source>
        <dbReference type="ARBA" id="ARBA00022833"/>
    </source>
</evidence>
<keyword evidence="2" id="KW-0479">Metal-binding</keyword>
<gene>
    <name evidence="9" type="primary">Asx_1</name>
    <name evidence="9" type="ORF">g.16300</name>
</gene>
<dbReference type="GO" id="GO:0009887">
    <property type="term" value="P:animal organ morphogenesis"/>
    <property type="evidence" value="ECO:0007669"/>
    <property type="project" value="TreeGrafter"/>
</dbReference>
<keyword evidence="5" id="KW-0805">Transcription regulation</keyword>
<dbReference type="PANTHER" id="PTHR13578:SF20">
    <property type="entry name" value="POLYCOMB PROTEIN ASX"/>
    <property type="match status" value="1"/>
</dbReference>
<name>A0A6G1SKD6_9ACAR</name>
<evidence type="ECO:0000256" key="3">
    <source>
        <dbReference type="ARBA" id="ARBA00022771"/>
    </source>
</evidence>
<evidence type="ECO:0000256" key="1">
    <source>
        <dbReference type="ARBA" id="ARBA00004123"/>
    </source>
</evidence>
<evidence type="ECO:0000256" key="5">
    <source>
        <dbReference type="ARBA" id="ARBA00023015"/>
    </source>
</evidence>
<proteinExistence type="predicted"/>
<dbReference type="GO" id="GO:0035517">
    <property type="term" value="C:PR-DUB complex"/>
    <property type="evidence" value="ECO:0007669"/>
    <property type="project" value="TreeGrafter"/>
</dbReference>
<feature type="domain" description="DEUBAD" evidence="8">
    <location>
        <begin position="46"/>
        <end position="156"/>
    </location>
</feature>
<comment type="subcellular location">
    <subcellularLocation>
        <location evidence="1">Nucleus</location>
    </subcellularLocation>
</comment>
<dbReference type="PANTHER" id="PTHR13578">
    <property type="entry name" value="ADDITIONAL SEX COMBS LIKE PROTEIN ASXL"/>
    <property type="match status" value="1"/>
</dbReference>
<dbReference type="Pfam" id="PF13919">
    <property type="entry name" value="ASXH"/>
    <property type="match status" value="1"/>
</dbReference>
<sequence>MDGIDKEVNLAALIESCKPTKKRGRPSHKRQLREIRNERKINLQTADSVVTATNLKSILTLDNLHSLPVHCQNHLIRLLPDFDQLQREDGSLQARPSALNNEHFARFCTQYVEKLSDNKLSERAIEQAKSDASKEMAKLDPWKLKNYEPIWGKKLISQRMDLDEGDDEMLFKILKHVSKKKKLRNR</sequence>
<accession>A0A6G1SKD6</accession>
<evidence type="ECO:0000259" key="8">
    <source>
        <dbReference type="PROSITE" id="PS51916"/>
    </source>
</evidence>
<evidence type="ECO:0000256" key="2">
    <source>
        <dbReference type="ARBA" id="ARBA00022723"/>
    </source>
</evidence>
<keyword evidence="7" id="KW-0539">Nucleus</keyword>
<dbReference type="InterPro" id="IPR024811">
    <property type="entry name" value="ASX/ASX-like"/>
</dbReference>
<keyword evidence="4" id="KW-0862">Zinc</keyword>
<organism evidence="9">
    <name type="scientific">Aceria tosichella</name>
    <name type="common">wheat curl mite</name>
    <dbReference type="NCBI Taxonomy" id="561515"/>
    <lineage>
        <taxon>Eukaryota</taxon>
        <taxon>Metazoa</taxon>
        <taxon>Ecdysozoa</taxon>
        <taxon>Arthropoda</taxon>
        <taxon>Chelicerata</taxon>
        <taxon>Arachnida</taxon>
        <taxon>Acari</taxon>
        <taxon>Acariformes</taxon>
        <taxon>Trombidiformes</taxon>
        <taxon>Prostigmata</taxon>
        <taxon>Eupodina</taxon>
        <taxon>Eriophyoidea</taxon>
        <taxon>Eriophyidae</taxon>
        <taxon>Eriophyinae</taxon>
        <taxon>Aceriini</taxon>
        <taxon>Aceria</taxon>
    </lineage>
</organism>
<evidence type="ECO:0000313" key="9">
    <source>
        <dbReference type="EMBL" id="MDE50373.1"/>
    </source>
</evidence>
<dbReference type="GO" id="GO:0003682">
    <property type="term" value="F:chromatin binding"/>
    <property type="evidence" value="ECO:0007669"/>
    <property type="project" value="TreeGrafter"/>
</dbReference>
<keyword evidence="3" id="KW-0863">Zinc-finger</keyword>
<evidence type="ECO:0000256" key="7">
    <source>
        <dbReference type="ARBA" id="ARBA00023242"/>
    </source>
</evidence>
<evidence type="ECO:0000256" key="6">
    <source>
        <dbReference type="ARBA" id="ARBA00023163"/>
    </source>
</evidence>
<dbReference type="GO" id="GO:0008270">
    <property type="term" value="F:zinc ion binding"/>
    <property type="evidence" value="ECO:0007669"/>
    <property type="project" value="UniProtKB-KW"/>
</dbReference>
<dbReference type="InterPro" id="IPR028020">
    <property type="entry name" value="ASX_DEUBAD_dom"/>
</dbReference>
<keyword evidence="6" id="KW-0804">Transcription</keyword>
<dbReference type="AlphaFoldDB" id="A0A6G1SKD6"/>
<reference evidence="9" key="1">
    <citation type="submission" date="2018-10" db="EMBL/GenBank/DDBJ databases">
        <title>Transcriptome assembly of Aceria tosichella (Wheat curl mite) Type 2.</title>
        <authorList>
            <person name="Scully E.D."/>
            <person name="Geib S.M."/>
            <person name="Palmer N.A."/>
            <person name="Gupta A.K."/>
            <person name="Sarath G."/>
            <person name="Tatineni S."/>
        </authorList>
    </citation>
    <scope>NUCLEOTIDE SEQUENCE</scope>
    <source>
        <strain evidence="9">LincolnNE</strain>
    </source>
</reference>
<protein>
    <submittedName>
        <fullName evidence="9">Polycomb protein Asx</fullName>
    </submittedName>
</protein>
<dbReference type="GO" id="GO:0045944">
    <property type="term" value="P:positive regulation of transcription by RNA polymerase II"/>
    <property type="evidence" value="ECO:0007669"/>
    <property type="project" value="TreeGrafter"/>
</dbReference>
<dbReference type="InterPro" id="IPR044867">
    <property type="entry name" value="DEUBAD_dom"/>
</dbReference>